<gene>
    <name evidence="5" type="ORF">ABB05_15215</name>
    <name evidence="4" type="ORF">ACA29_12380</name>
</gene>
<dbReference type="PATRIC" id="fig|217031.4.peg.4112"/>
<name>A0A0Q9Y4R5_9BACI</name>
<dbReference type="STRING" id="217031.ABB05_15215"/>
<keyword evidence="7" id="KW-1185">Reference proteome</keyword>
<keyword evidence="1 2" id="KW-0238">DNA-binding</keyword>
<protein>
    <submittedName>
        <fullName evidence="4">TetR family transcriptional regulator</fullName>
    </submittedName>
</protein>
<dbReference type="InterPro" id="IPR001647">
    <property type="entry name" value="HTH_TetR"/>
</dbReference>
<reference evidence="4 6" key="2">
    <citation type="submission" date="2015-06" db="EMBL/GenBank/DDBJ databases">
        <title>Genome sequencing project of Bacillus galactosidilyticus PL133.</title>
        <authorList>
            <person name="Gaiero J."/>
            <person name="Nicol R."/>
            <person name="Habash M."/>
        </authorList>
    </citation>
    <scope>NUCLEOTIDE SEQUENCE [LARGE SCALE GENOMIC DNA]</scope>
    <source>
        <strain evidence="4 6">PL133</strain>
    </source>
</reference>
<dbReference type="PRINTS" id="PR00455">
    <property type="entry name" value="HTHTETR"/>
</dbReference>
<dbReference type="SUPFAM" id="SSF46689">
    <property type="entry name" value="Homeodomain-like"/>
    <property type="match status" value="1"/>
</dbReference>
<evidence type="ECO:0000313" key="7">
    <source>
        <dbReference type="Proteomes" id="UP000077881"/>
    </source>
</evidence>
<dbReference type="Gene3D" id="1.10.357.10">
    <property type="entry name" value="Tetracycline Repressor, domain 2"/>
    <property type="match status" value="1"/>
</dbReference>
<dbReference type="GO" id="GO:0003700">
    <property type="term" value="F:DNA-binding transcription factor activity"/>
    <property type="evidence" value="ECO:0007669"/>
    <property type="project" value="TreeGrafter"/>
</dbReference>
<evidence type="ECO:0000313" key="6">
    <source>
        <dbReference type="Proteomes" id="UP000053881"/>
    </source>
</evidence>
<comment type="caution">
    <text evidence="4">The sequence shown here is derived from an EMBL/GenBank/DDBJ whole genome shotgun (WGS) entry which is preliminary data.</text>
</comment>
<reference evidence="5 7" key="1">
    <citation type="submission" date="2015-05" db="EMBL/GenBank/DDBJ databases">
        <title>Comparison of genome.</title>
        <authorList>
            <person name="Zheng Z."/>
            <person name="Sun M."/>
        </authorList>
    </citation>
    <scope>NUCLEOTIDE SEQUENCE [LARGE SCALE GENOMIC DNA]</scope>
    <source>
        <strain evidence="5 7">G25-74</strain>
    </source>
</reference>
<dbReference type="InterPro" id="IPR039536">
    <property type="entry name" value="TetR_C_Proteobacteria"/>
</dbReference>
<dbReference type="AlphaFoldDB" id="A0A0Q9Y4R5"/>
<feature type="domain" description="HTH tetR-type" evidence="3">
    <location>
        <begin position="4"/>
        <end position="64"/>
    </location>
</feature>
<dbReference type="EMBL" id="LGPB01000103">
    <property type="protein sequence ID" value="KRG11934.1"/>
    <property type="molecule type" value="Genomic_DNA"/>
</dbReference>
<dbReference type="PANTHER" id="PTHR30055">
    <property type="entry name" value="HTH-TYPE TRANSCRIPTIONAL REGULATOR RUTR"/>
    <property type="match status" value="1"/>
</dbReference>
<accession>A0A0Q9Y4R5</accession>
<sequence>MTELSTQEKIIKAVIELFRDHGYKGATTRAIAEKAGVNEVTIFRHFGNKKRLMEAAIQSLSYHSMLKKMISEKMVWDLEQDLTNIAQGYLQEMEKMQDLILIGLREAEMFPELNEYIVEIPTNLKKSMVEYFTEMHKKGKLVHTDIEFQAMNFIWLNFGYFLSKSRFGDQVIPGTNVDFIQHSVRLFARGLTP</sequence>
<evidence type="ECO:0000313" key="5">
    <source>
        <dbReference type="EMBL" id="OAK68437.1"/>
    </source>
</evidence>
<dbReference type="InterPro" id="IPR050109">
    <property type="entry name" value="HTH-type_TetR-like_transc_reg"/>
</dbReference>
<evidence type="ECO:0000256" key="2">
    <source>
        <dbReference type="PROSITE-ProRule" id="PRU00335"/>
    </source>
</evidence>
<evidence type="ECO:0000313" key="4">
    <source>
        <dbReference type="EMBL" id="KRG11934.1"/>
    </source>
</evidence>
<organism evidence="4 6">
    <name type="scientific">Lederbergia galactosidilytica</name>
    <dbReference type="NCBI Taxonomy" id="217031"/>
    <lineage>
        <taxon>Bacteria</taxon>
        <taxon>Bacillati</taxon>
        <taxon>Bacillota</taxon>
        <taxon>Bacilli</taxon>
        <taxon>Bacillales</taxon>
        <taxon>Bacillaceae</taxon>
        <taxon>Lederbergia</taxon>
    </lineage>
</organism>
<evidence type="ECO:0000256" key="1">
    <source>
        <dbReference type="ARBA" id="ARBA00023125"/>
    </source>
</evidence>
<dbReference type="InterPro" id="IPR009057">
    <property type="entry name" value="Homeodomain-like_sf"/>
</dbReference>
<feature type="DNA-binding region" description="H-T-H motif" evidence="2">
    <location>
        <begin position="27"/>
        <end position="46"/>
    </location>
</feature>
<dbReference type="RefSeq" id="WP_064468452.1">
    <property type="nucleotide sequence ID" value="NZ_JAGGKH010000014.1"/>
</dbReference>
<dbReference type="Pfam" id="PF00440">
    <property type="entry name" value="TetR_N"/>
    <property type="match status" value="1"/>
</dbReference>
<dbReference type="GO" id="GO:0000976">
    <property type="term" value="F:transcription cis-regulatory region binding"/>
    <property type="evidence" value="ECO:0007669"/>
    <property type="project" value="TreeGrafter"/>
</dbReference>
<dbReference type="EMBL" id="LDJR01000056">
    <property type="protein sequence ID" value="OAK68437.1"/>
    <property type="molecule type" value="Genomic_DNA"/>
</dbReference>
<dbReference type="Proteomes" id="UP000053881">
    <property type="component" value="Unassembled WGS sequence"/>
</dbReference>
<dbReference type="Proteomes" id="UP000077881">
    <property type="component" value="Unassembled WGS sequence"/>
</dbReference>
<dbReference type="PANTHER" id="PTHR30055:SF226">
    <property type="entry name" value="HTH-TYPE TRANSCRIPTIONAL REGULATOR PKSA"/>
    <property type="match status" value="1"/>
</dbReference>
<evidence type="ECO:0000259" key="3">
    <source>
        <dbReference type="PROSITE" id="PS50977"/>
    </source>
</evidence>
<dbReference type="Pfam" id="PF14246">
    <property type="entry name" value="TetR_C_7"/>
    <property type="match status" value="1"/>
</dbReference>
<dbReference type="PROSITE" id="PS50977">
    <property type="entry name" value="HTH_TETR_2"/>
    <property type="match status" value="1"/>
</dbReference>
<proteinExistence type="predicted"/>